<reference evidence="3" key="2">
    <citation type="submission" date="2015-07" db="EMBL/GenBank/DDBJ databases">
        <title>MeaNS - Measles Nucleotide Surveillance Program.</title>
        <authorList>
            <person name="Tran T."/>
            <person name="Druce J."/>
        </authorList>
    </citation>
    <scope>NUCLEOTIDE SEQUENCE</scope>
    <source>
        <strain evidence="3">DSM 9887</strain>
    </source>
</reference>
<evidence type="ECO:0000313" key="4">
    <source>
        <dbReference type="Proteomes" id="UP000036834"/>
    </source>
</evidence>
<protein>
    <submittedName>
        <fullName evidence="3">Uncharacterized protein</fullName>
    </submittedName>
</protein>
<dbReference type="EMBL" id="BJON01000036">
    <property type="protein sequence ID" value="GED72883.1"/>
    <property type="molecule type" value="Genomic_DNA"/>
</dbReference>
<dbReference type="Proteomes" id="UP000319578">
    <property type="component" value="Unassembled WGS sequence"/>
</dbReference>
<reference evidence="2 5" key="3">
    <citation type="submission" date="2019-06" db="EMBL/GenBank/DDBJ databases">
        <title>Whole genome shotgun sequence of Brevibacillus reuszeri NBRC 15719.</title>
        <authorList>
            <person name="Hosoyama A."/>
            <person name="Uohara A."/>
            <person name="Ohji S."/>
            <person name="Ichikawa N."/>
        </authorList>
    </citation>
    <scope>NUCLEOTIDE SEQUENCE [LARGE SCALE GENOMIC DNA]</scope>
    <source>
        <strain evidence="2 5">NBRC 15719</strain>
    </source>
</reference>
<dbReference type="PATRIC" id="fig|54915.3.peg.1028"/>
<dbReference type="Proteomes" id="UP000036834">
    <property type="component" value="Unassembled WGS sequence"/>
</dbReference>
<keyword evidence="1" id="KW-1133">Transmembrane helix</keyword>
<proteinExistence type="predicted"/>
<comment type="caution">
    <text evidence="3">The sequence shown here is derived from an EMBL/GenBank/DDBJ whole genome shotgun (WGS) entry which is preliminary data.</text>
</comment>
<feature type="transmembrane region" description="Helical" evidence="1">
    <location>
        <begin position="20"/>
        <end position="39"/>
    </location>
</feature>
<evidence type="ECO:0000313" key="3">
    <source>
        <dbReference type="EMBL" id="KNB72302.1"/>
    </source>
</evidence>
<keyword evidence="5" id="KW-1185">Reference proteome</keyword>
<dbReference type="STRING" id="54915.ADS79_10425"/>
<reference evidence="4" key="1">
    <citation type="submission" date="2015-07" db="EMBL/GenBank/DDBJ databases">
        <title>Genome sequencing project for genomic taxonomy and phylogenomics of Bacillus-like bacteria.</title>
        <authorList>
            <person name="Liu B."/>
            <person name="Wang J."/>
            <person name="Zhu Y."/>
            <person name="Liu G."/>
            <person name="Chen Q."/>
            <person name="Chen Z."/>
            <person name="Lan J."/>
            <person name="Che J."/>
            <person name="Ge C."/>
            <person name="Shi H."/>
            <person name="Pan Z."/>
            <person name="Liu X."/>
        </authorList>
    </citation>
    <scope>NUCLEOTIDE SEQUENCE [LARGE SCALE GENOMIC DNA]</scope>
    <source>
        <strain evidence="4">DSM 9887</strain>
    </source>
</reference>
<sequence>MGNYIDLYDGLESEGIHMSNAMTSVIISVLVLAGSRLAVTERQKELIVWLAYQDQSIRGIGTVGFSFNEIPWSKESFPAEKQFLASVIREAVSEAGWLTLDYQPNKARVATLLEKLDDMLKRFEITYVDEQNYAEWKEIFQESFPEGFQLCPRHDALMSEWGCVVCHDS</sequence>
<organism evidence="3 4">
    <name type="scientific">Brevibacillus reuszeri</name>
    <dbReference type="NCBI Taxonomy" id="54915"/>
    <lineage>
        <taxon>Bacteria</taxon>
        <taxon>Bacillati</taxon>
        <taxon>Bacillota</taxon>
        <taxon>Bacilli</taxon>
        <taxon>Bacillales</taxon>
        <taxon>Paenibacillaceae</taxon>
        <taxon>Brevibacillus</taxon>
    </lineage>
</organism>
<dbReference type="AlphaFoldDB" id="A0A0K9YUG3"/>
<evidence type="ECO:0000256" key="1">
    <source>
        <dbReference type="SAM" id="Phobius"/>
    </source>
</evidence>
<dbReference type="EMBL" id="LGIQ01000007">
    <property type="protein sequence ID" value="KNB72302.1"/>
    <property type="molecule type" value="Genomic_DNA"/>
</dbReference>
<accession>A0A0K9YUG3</accession>
<dbReference type="RefSeq" id="WP_049738352.1">
    <property type="nucleotide sequence ID" value="NZ_BJON01000036.1"/>
</dbReference>
<keyword evidence="1" id="KW-0472">Membrane</keyword>
<gene>
    <name evidence="3" type="ORF">ADS79_10425</name>
    <name evidence="2" type="ORF">BRE01_65850</name>
</gene>
<evidence type="ECO:0000313" key="2">
    <source>
        <dbReference type="EMBL" id="GED72883.1"/>
    </source>
</evidence>
<dbReference type="OrthoDB" id="2606712at2"/>
<keyword evidence="1" id="KW-0812">Transmembrane</keyword>
<evidence type="ECO:0000313" key="5">
    <source>
        <dbReference type="Proteomes" id="UP000319578"/>
    </source>
</evidence>
<name>A0A0K9YUG3_9BACL</name>